<comment type="caution">
    <text evidence="4">The sequence shown here is derived from an EMBL/GenBank/DDBJ whole genome shotgun (WGS) entry which is preliminary data.</text>
</comment>
<evidence type="ECO:0000256" key="1">
    <source>
        <dbReference type="ARBA" id="ARBA00022741"/>
    </source>
</evidence>
<evidence type="ECO:0000256" key="2">
    <source>
        <dbReference type="ARBA" id="ARBA00023186"/>
    </source>
</evidence>
<dbReference type="Gene3D" id="3.30.1220.10">
    <property type="entry name" value="CobW-like, C-terminal domain"/>
    <property type="match status" value="1"/>
</dbReference>
<protein>
    <recommendedName>
        <fullName evidence="3">CobW C-terminal domain-containing protein</fullName>
    </recommendedName>
</protein>
<evidence type="ECO:0000313" key="5">
    <source>
        <dbReference type="Proteomes" id="UP000018853"/>
    </source>
</evidence>
<dbReference type="InterPro" id="IPR036627">
    <property type="entry name" value="CobW-likC_sf"/>
</dbReference>
<dbReference type="AlphaFoldDB" id="W1X9B9"/>
<reference evidence="4 5" key="1">
    <citation type="submission" date="2013-12" db="EMBL/GenBank/DDBJ databases">
        <title>A Varibaculum cambriense genome reconstructed from a premature infant gut community with otherwise low bacterial novelty that shifts toward anaerobic metabolism during the third week of life.</title>
        <authorList>
            <person name="Brown C.T."/>
            <person name="Sharon I."/>
            <person name="Thomas B.C."/>
            <person name="Castelle C.J."/>
            <person name="Morowitz M.J."/>
            <person name="Banfield J.F."/>
        </authorList>
    </citation>
    <scope>NUCLEOTIDE SEQUENCE [LARGE SCALE GENOMIC DNA]</scope>
    <source>
        <strain evidence="5">DORA_A_5_14_21</strain>
    </source>
</reference>
<feature type="non-terminal residue" evidence="4">
    <location>
        <position position="1"/>
    </location>
</feature>
<name>W1X9B9_ECOLX</name>
<dbReference type="GO" id="GO:0000166">
    <property type="term" value="F:nucleotide binding"/>
    <property type="evidence" value="ECO:0007669"/>
    <property type="project" value="UniProtKB-KW"/>
</dbReference>
<keyword evidence="2" id="KW-0143">Chaperone</keyword>
<organism evidence="4 5">
    <name type="scientific">Escherichia coli DORA_A_5_14_21</name>
    <dbReference type="NCBI Taxonomy" id="1403943"/>
    <lineage>
        <taxon>Bacteria</taxon>
        <taxon>Pseudomonadati</taxon>
        <taxon>Pseudomonadota</taxon>
        <taxon>Gammaproteobacteria</taxon>
        <taxon>Enterobacterales</taxon>
        <taxon>Enterobacteriaceae</taxon>
        <taxon>Escherichia</taxon>
    </lineage>
</organism>
<keyword evidence="1" id="KW-0547">Nucleotide-binding</keyword>
<accession>W1X9B9</accession>
<dbReference type="Proteomes" id="UP000018853">
    <property type="component" value="Unassembled WGS sequence"/>
</dbReference>
<sequence>LFQGVQRLYSADWDRPWGDEKPHSTMVFIGIQLPEEEIRAAFAGLKKEPALQHHNT</sequence>
<dbReference type="EMBL" id="AZLZ01000635">
    <property type="protein sequence ID" value="ETJ26731.1"/>
    <property type="molecule type" value="Genomic_DNA"/>
</dbReference>
<dbReference type="InterPro" id="IPR011629">
    <property type="entry name" value="CobW-like_C"/>
</dbReference>
<dbReference type="SUPFAM" id="SSF90002">
    <property type="entry name" value="Hypothetical protein YjiA, C-terminal domain"/>
    <property type="match status" value="1"/>
</dbReference>
<evidence type="ECO:0000313" key="4">
    <source>
        <dbReference type="EMBL" id="ETJ26731.1"/>
    </source>
</evidence>
<dbReference type="Pfam" id="PF07683">
    <property type="entry name" value="CobW_C"/>
    <property type="match status" value="1"/>
</dbReference>
<evidence type="ECO:0000259" key="3">
    <source>
        <dbReference type="Pfam" id="PF07683"/>
    </source>
</evidence>
<gene>
    <name evidence="4" type="ORF">Q609_ECAC00635G0001</name>
</gene>
<feature type="domain" description="CobW C-terminal" evidence="3">
    <location>
        <begin position="1"/>
        <end position="44"/>
    </location>
</feature>
<proteinExistence type="predicted"/>